<reference evidence="1 2" key="1">
    <citation type="journal article" date="2021" name="Elife">
        <title>Chloroplast acquisition without the gene transfer in kleptoplastic sea slugs, Plakobranchus ocellatus.</title>
        <authorList>
            <person name="Maeda T."/>
            <person name="Takahashi S."/>
            <person name="Yoshida T."/>
            <person name="Shimamura S."/>
            <person name="Takaki Y."/>
            <person name="Nagai Y."/>
            <person name="Toyoda A."/>
            <person name="Suzuki Y."/>
            <person name="Arimoto A."/>
            <person name="Ishii H."/>
            <person name="Satoh N."/>
            <person name="Nishiyama T."/>
            <person name="Hasebe M."/>
            <person name="Maruyama T."/>
            <person name="Minagawa J."/>
            <person name="Obokata J."/>
            <person name="Shigenobu S."/>
        </authorList>
    </citation>
    <scope>NUCLEOTIDE SEQUENCE [LARGE SCALE GENOMIC DNA]</scope>
</reference>
<name>A0AAV4JZ48_9GAST</name>
<dbReference type="Proteomes" id="UP000762676">
    <property type="component" value="Unassembled WGS sequence"/>
</dbReference>
<gene>
    <name evidence="1" type="ORF">ElyMa_005324700</name>
</gene>
<accession>A0AAV4JZ48</accession>
<keyword evidence="2" id="KW-1185">Reference proteome</keyword>
<proteinExistence type="predicted"/>
<dbReference type="EMBL" id="BMAT01010593">
    <property type="protein sequence ID" value="GFS27992.1"/>
    <property type="molecule type" value="Genomic_DNA"/>
</dbReference>
<comment type="caution">
    <text evidence="1">The sequence shown here is derived from an EMBL/GenBank/DDBJ whole genome shotgun (WGS) entry which is preliminary data.</text>
</comment>
<sequence length="103" mass="11535">MNQALPQGKGLDLYVSLYNRLWMFWPILTPMKQNFIRNIMTTVRGMIILTVTDRAGDDEDGGRSRGRPFVMGGQAGERLGGWGLKGLKINDYWGPVGQHAVNL</sequence>
<evidence type="ECO:0000313" key="2">
    <source>
        <dbReference type="Proteomes" id="UP000762676"/>
    </source>
</evidence>
<organism evidence="1 2">
    <name type="scientific">Elysia marginata</name>
    <dbReference type="NCBI Taxonomy" id="1093978"/>
    <lineage>
        <taxon>Eukaryota</taxon>
        <taxon>Metazoa</taxon>
        <taxon>Spiralia</taxon>
        <taxon>Lophotrochozoa</taxon>
        <taxon>Mollusca</taxon>
        <taxon>Gastropoda</taxon>
        <taxon>Heterobranchia</taxon>
        <taxon>Euthyneura</taxon>
        <taxon>Panpulmonata</taxon>
        <taxon>Sacoglossa</taxon>
        <taxon>Placobranchoidea</taxon>
        <taxon>Plakobranchidae</taxon>
        <taxon>Elysia</taxon>
    </lineage>
</organism>
<evidence type="ECO:0000313" key="1">
    <source>
        <dbReference type="EMBL" id="GFS27992.1"/>
    </source>
</evidence>
<protein>
    <submittedName>
        <fullName evidence="1">Uncharacterized protein</fullName>
    </submittedName>
</protein>
<dbReference type="AlphaFoldDB" id="A0AAV4JZ48"/>